<dbReference type="SUPFAM" id="SSF111369">
    <property type="entry name" value="HlyD-like secretion proteins"/>
    <property type="match status" value="1"/>
</dbReference>
<reference evidence="4 5" key="1">
    <citation type="journal article" date="2008" name="Proc. Natl. Acad. Sci. U.S.A.">
        <title>Niche adaptation and genome expansion in the chlorophyll d-producing cyanobacterium Acaryochloris marina.</title>
        <authorList>
            <person name="Swingley W.D."/>
            <person name="Chen M."/>
            <person name="Cheung P.C."/>
            <person name="Conrad A.L."/>
            <person name="Dejesa L.C."/>
            <person name="Hao J."/>
            <person name="Honchak B.M."/>
            <person name="Karbach L.E."/>
            <person name="Kurdoglu A."/>
            <person name="Lahiri S."/>
            <person name="Mastrian S.D."/>
            <person name="Miyashita H."/>
            <person name="Page L."/>
            <person name="Ramakrishna P."/>
            <person name="Satoh S."/>
            <person name="Sattley W.M."/>
            <person name="Shimada Y."/>
            <person name="Taylor H.L."/>
            <person name="Tomo T."/>
            <person name="Tsuchiya T."/>
            <person name="Wang Z.T."/>
            <person name="Raymond J."/>
            <person name="Mimuro M."/>
            <person name="Blankenship R.E."/>
            <person name="Touchman J.W."/>
        </authorList>
    </citation>
    <scope>NUCLEOTIDE SEQUENCE [LARGE SCALE GENOMIC DNA]</scope>
    <source>
        <strain evidence="5">MBIC 11017</strain>
        <plasmid evidence="5">Plasmid pREB1</plasmid>
    </source>
</reference>
<dbReference type="Gene3D" id="1.10.287.470">
    <property type="entry name" value="Helix hairpin bin"/>
    <property type="match status" value="1"/>
</dbReference>
<keyword evidence="4" id="KW-0614">Plasmid</keyword>
<feature type="coiled-coil region" evidence="2">
    <location>
        <begin position="116"/>
        <end position="214"/>
    </location>
</feature>
<dbReference type="Gene3D" id="2.40.50.100">
    <property type="match status" value="1"/>
</dbReference>
<dbReference type="EMBL" id="CP000838">
    <property type="protein sequence ID" value="ABW31632.1"/>
    <property type="molecule type" value="Genomic_DNA"/>
</dbReference>
<dbReference type="Proteomes" id="UP000000268">
    <property type="component" value="Plasmid pREB1"/>
</dbReference>
<feature type="domain" description="YbhG-like alpha-helical hairpin" evidence="3">
    <location>
        <begin position="101"/>
        <end position="208"/>
    </location>
</feature>
<dbReference type="Pfam" id="PF25881">
    <property type="entry name" value="HH_YBHG"/>
    <property type="match status" value="1"/>
</dbReference>
<dbReference type="GO" id="GO:0015562">
    <property type="term" value="F:efflux transmembrane transporter activity"/>
    <property type="evidence" value="ECO:0007669"/>
    <property type="project" value="TreeGrafter"/>
</dbReference>
<dbReference type="KEGG" id="amr:AM1_A0123"/>
<gene>
    <name evidence="4" type="ordered locus">AM1_A0123</name>
</gene>
<protein>
    <submittedName>
        <fullName evidence="4">Efflux transporter, RND family, MFP subunit</fullName>
    </submittedName>
</protein>
<dbReference type="PANTHER" id="PTHR30469">
    <property type="entry name" value="MULTIDRUG RESISTANCE PROTEIN MDTA"/>
    <property type="match status" value="1"/>
</dbReference>
<keyword evidence="5" id="KW-1185">Reference proteome</keyword>
<dbReference type="InterPro" id="IPR059052">
    <property type="entry name" value="HH_YbhG-like"/>
</dbReference>
<name>A8ZKD2_ACAM1</name>
<dbReference type="InterPro" id="IPR006143">
    <property type="entry name" value="RND_pump_MFP"/>
</dbReference>
<evidence type="ECO:0000259" key="3">
    <source>
        <dbReference type="Pfam" id="PF25881"/>
    </source>
</evidence>
<evidence type="ECO:0000313" key="4">
    <source>
        <dbReference type="EMBL" id="ABW31632.1"/>
    </source>
</evidence>
<dbReference type="NCBIfam" id="TIGR01730">
    <property type="entry name" value="RND_mfp"/>
    <property type="match status" value="1"/>
</dbReference>
<evidence type="ECO:0000313" key="5">
    <source>
        <dbReference type="Proteomes" id="UP000000268"/>
    </source>
</evidence>
<dbReference type="PANTHER" id="PTHR30469:SF11">
    <property type="entry name" value="BLL4320 PROTEIN"/>
    <property type="match status" value="1"/>
</dbReference>
<comment type="similarity">
    <text evidence="1">Belongs to the membrane fusion protein (MFP) (TC 8.A.1) family.</text>
</comment>
<proteinExistence type="inferred from homology"/>
<organism evidence="4 5">
    <name type="scientific">Acaryochloris marina (strain MBIC 11017)</name>
    <dbReference type="NCBI Taxonomy" id="329726"/>
    <lineage>
        <taxon>Bacteria</taxon>
        <taxon>Bacillati</taxon>
        <taxon>Cyanobacteriota</taxon>
        <taxon>Cyanophyceae</taxon>
        <taxon>Acaryochloridales</taxon>
        <taxon>Acaryochloridaceae</taxon>
        <taxon>Acaryochloris</taxon>
    </lineage>
</organism>
<geneLocation type="plasmid" evidence="4 5">
    <name>pREB1</name>
</geneLocation>
<evidence type="ECO:0000256" key="1">
    <source>
        <dbReference type="ARBA" id="ARBA00009477"/>
    </source>
</evidence>
<sequence>MLSAFRAGQTANANDSEATTILPVETFQVTKVHTYQVKRTYTGTIVPRRTSPLSFERAGKLLRLTIDQGDQVERGTPLAYLDTQKLRVKHQELIAGRNQTNALLKELRTGSRSETIAAARSSVKNLDSQLKLAQSRHQRRQALYTAGAIPREHLDEATTEVNTVQARLNEAQSQLDKVLTGSRPEKIEAQTAALEQLEARLDGLEIDLRQSILRAPFTGRIANRLVDEGTVVSAGQPILTLLEDQALEAHVGVPVEAATQIPIGSNQHLVIGKEQYEAEVIATLPQIDPVTRTLTVVLHIEPSASREVRSGQITRLKLTETIDDFGYWLPTTALVRGVRGLWSCYALRETEMSIHPPNTFRVEKRDVEVLHTQGDKVFVRGTLQNNDQVIVNGNHRLIAGQLVHPVETNKSVLSNQN</sequence>
<keyword evidence="2" id="KW-0175">Coiled coil</keyword>
<dbReference type="Gene3D" id="2.40.420.20">
    <property type="match status" value="1"/>
</dbReference>
<dbReference type="GO" id="GO:1990281">
    <property type="term" value="C:efflux pump complex"/>
    <property type="evidence" value="ECO:0007669"/>
    <property type="project" value="TreeGrafter"/>
</dbReference>
<evidence type="ECO:0000256" key="2">
    <source>
        <dbReference type="SAM" id="Coils"/>
    </source>
</evidence>
<accession>A8ZKD2</accession>
<dbReference type="HOGENOM" id="CLU_018816_1_0_3"/>
<dbReference type="AlphaFoldDB" id="A8ZKD2"/>